<name>A0ACB1A0S9_MELEN</name>
<evidence type="ECO:0000313" key="2">
    <source>
        <dbReference type="Proteomes" id="UP001497535"/>
    </source>
</evidence>
<dbReference type="EMBL" id="CAVMJV010000054">
    <property type="protein sequence ID" value="CAK5084703.1"/>
    <property type="molecule type" value="Genomic_DNA"/>
</dbReference>
<evidence type="ECO:0000313" key="1">
    <source>
        <dbReference type="EMBL" id="CAK5084703.1"/>
    </source>
</evidence>
<gene>
    <name evidence="1" type="ORF">MENTE1834_LOCUS32104</name>
</gene>
<sequence length="66" mass="7608">MSSPFLQIHTFIFHISASSLQFLSIPFISLRSLFSSFFSKRCPSKFFFNIRCAAFFRGLLLTFAAM</sequence>
<dbReference type="Proteomes" id="UP001497535">
    <property type="component" value="Unassembled WGS sequence"/>
</dbReference>
<reference evidence="1" key="1">
    <citation type="submission" date="2023-11" db="EMBL/GenBank/DDBJ databases">
        <authorList>
            <person name="Poullet M."/>
        </authorList>
    </citation>
    <scope>NUCLEOTIDE SEQUENCE</scope>
    <source>
        <strain evidence="1">E1834</strain>
    </source>
</reference>
<proteinExistence type="predicted"/>
<comment type="caution">
    <text evidence="1">The sequence shown here is derived from an EMBL/GenBank/DDBJ whole genome shotgun (WGS) entry which is preliminary data.</text>
</comment>
<organism evidence="1 2">
    <name type="scientific">Meloidogyne enterolobii</name>
    <name type="common">Root-knot nematode worm</name>
    <name type="synonym">Meloidogyne mayaguensis</name>
    <dbReference type="NCBI Taxonomy" id="390850"/>
    <lineage>
        <taxon>Eukaryota</taxon>
        <taxon>Metazoa</taxon>
        <taxon>Ecdysozoa</taxon>
        <taxon>Nematoda</taxon>
        <taxon>Chromadorea</taxon>
        <taxon>Rhabditida</taxon>
        <taxon>Tylenchina</taxon>
        <taxon>Tylenchomorpha</taxon>
        <taxon>Tylenchoidea</taxon>
        <taxon>Meloidogynidae</taxon>
        <taxon>Meloidogyninae</taxon>
        <taxon>Meloidogyne</taxon>
    </lineage>
</organism>
<keyword evidence="2" id="KW-1185">Reference proteome</keyword>
<accession>A0ACB1A0S9</accession>
<protein>
    <submittedName>
        <fullName evidence="1">Uncharacterized protein</fullName>
    </submittedName>
</protein>